<dbReference type="OrthoDB" id="2688706at2759"/>
<keyword evidence="2" id="KW-1185">Reference proteome</keyword>
<organism evidence="1 2">
    <name type="scientific">Rhizopogon vesiculosus</name>
    <dbReference type="NCBI Taxonomy" id="180088"/>
    <lineage>
        <taxon>Eukaryota</taxon>
        <taxon>Fungi</taxon>
        <taxon>Dikarya</taxon>
        <taxon>Basidiomycota</taxon>
        <taxon>Agaricomycotina</taxon>
        <taxon>Agaricomycetes</taxon>
        <taxon>Agaricomycetidae</taxon>
        <taxon>Boletales</taxon>
        <taxon>Suillineae</taxon>
        <taxon>Rhizopogonaceae</taxon>
        <taxon>Rhizopogon</taxon>
    </lineage>
</organism>
<comment type="caution">
    <text evidence="1">The sequence shown here is derived from an EMBL/GenBank/DDBJ whole genome shotgun (WGS) entry which is preliminary data.</text>
</comment>
<dbReference type="AlphaFoldDB" id="A0A1J8Q7L6"/>
<reference evidence="1 2" key="1">
    <citation type="submission" date="2016-03" db="EMBL/GenBank/DDBJ databases">
        <title>Comparative genomics of the ectomycorrhizal sister species Rhizopogon vinicolor and Rhizopogon vesiculosus (Basidiomycota: Boletales) reveals a divergence of the mating type B locus.</title>
        <authorList>
            <person name="Mujic A.B."/>
            <person name="Kuo A."/>
            <person name="Tritt A."/>
            <person name="Lipzen A."/>
            <person name="Chen C."/>
            <person name="Johnson J."/>
            <person name="Sharma A."/>
            <person name="Barry K."/>
            <person name="Grigoriev I.V."/>
            <person name="Spatafora J.W."/>
        </authorList>
    </citation>
    <scope>NUCLEOTIDE SEQUENCE [LARGE SCALE GENOMIC DNA]</scope>
    <source>
        <strain evidence="1 2">AM-OR11-056</strain>
    </source>
</reference>
<dbReference type="Proteomes" id="UP000183567">
    <property type="component" value="Unassembled WGS sequence"/>
</dbReference>
<accession>A0A1J8Q7L6</accession>
<protein>
    <submittedName>
        <fullName evidence="1">Uncharacterized protein</fullName>
    </submittedName>
</protein>
<name>A0A1J8Q7L6_9AGAM</name>
<sequence>MTWAARRKTTRVEDVAYSLIGIFNVSLQITYREGGESVFRRLIEAIVRTGNPSVLDWNGEVAHHLTPQVIPLSPQSFVDHRDLDFEDVRLEVTTTSPGLRVSAAAVRS</sequence>
<proteinExistence type="predicted"/>
<dbReference type="PANTHER" id="PTHR10622">
    <property type="entry name" value="HET DOMAIN-CONTAINING PROTEIN"/>
    <property type="match status" value="1"/>
</dbReference>
<evidence type="ECO:0000313" key="2">
    <source>
        <dbReference type="Proteomes" id="UP000183567"/>
    </source>
</evidence>
<gene>
    <name evidence="1" type="ORF">AZE42_05197</name>
</gene>
<evidence type="ECO:0000313" key="1">
    <source>
        <dbReference type="EMBL" id="OJA07716.1"/>
    </source>
</evidence>
<dbReference type="PANTHER" id="PTHR10622:SF10">
    <property type="entry name" value="HET DOMAIN-CONTAINING PROTEIN"/>
    <property type="match status" value="1"/>
</dbReference>
<dbReference type="EMBL" id="LVVM01006582">
    <property type="protein sequence ID" value="OJA07716.1"/>
    <property type="molecule type" value="Genomic_DNA"/>
</dbReference>